<dbReference type="Proteomes" id="UP000193963">
    <property type="component" value="Unassembled WGS sequence"/>
</dbReference>
<dbReference type="InterPro" id="IPR036430">
    <property type="entry name" value="RNase_T2-like_sf"/>
</dbReference>
<accession>A0A1X6ZK84</accession>
<name>A0A1X6ZK84_9RHOB</name>
<sequence length="209" mass="23420">MRRTLVLLMILLMPLRAVASDRPGDFDYYVMALSWSPAFCEVQGDPEQCAPGKRFGWILHGLWPQHEQGYPSDCRSPMRNPSRADTAAMADIMATAGLAWHEWQAHGRCSGLSSEAYFDLSRQAYDSVTRPQVLRQLDEDVRLPARVIEEAFLEANPHLSADGVTVTCPDNRIREVRICLTKDLQPRDCAPDVRRDCRASSALFDAIGG</sequence>
<dbReference type="InterPro" id="IPR001568">
    <property type="entry name" value="RNase_T2-like"/>
</dbReference>
<dbReference type="GO" id="GO:0033897">
    <property type="term" value="F:ribonuclease T2 activity"/>
    <property type="evidence" value="ECO:0007669"/>
    <property type="project" value="InterPro"/>
</dbReference>
<dbReference type="Pfam" id="PF00445">
    <property type="entry name" value="Ribonuclease_T2"/>
    <property type="match status" value="1"/>
</dbReference>
<reference evidence="4 5" key="1">
    <citation type="submission" date="2017-03" db="EMBL/GenBank/DDBJ databases">
        <authorList>
            <person name="Afonso C.L."/>
            <person name="Miller P.J."/>
            <person name="Scott M.A."/>
            <person name="Spackman E."/>
            <person name="Goraichik I."/>
            <person name="Dimitrov K.M."/>
            <person name="Suarez D.L."/>
            <person name="Swayne D.E."/>
        </authorList>
    </citation>
    <scope>NUCLEOTIDE SEQUENCE [LARGE SCALE GENOMIC DNA]</scope>
    <source>
        <strain evidence="4 5">CECT 7751</strain>
    </source>
</reference>
<evidence type="ECO:0000256" key="2">
    <source>
        <dbReference type="RuleBase" id="RU004328"/>
    </source>
</evidence>
<dbReference type="InterPro" id="IPR018188">
    <property type="entry name" value="RNase_T2_His_AS_1"/>
</dbReference>
<proteinExistence type="inferred from homology"/>
<evidence type="ECO:0000313" key="5">
    <source>
        <dbReference type="Proteomes" id="UP000193963"/>
    </source>
</evidence>
<dbReference type="CDD" id="cd01062">
    <property type="entry name" value="RNase_T2_prok"/>
    <property type="match status" value="1"/>
</dbReference>
<dbReference type="PANTHER" id="PTHR11240">
    <property type="entry name" value="RIBONUCLEASE T2"/>
    <property type="match status" value="1"/>
</dbReference>
<dbReference type="OrthoDB" id="4720638at2"/>
<comment type="similarity">
    <text evidence="1 2">Belongs to the RNase T2 family.</text>
</comment>
<dbReference type="InterPro" id="IPR039378">
    <property type="entry name" value="RNase_T2_prok"/>
</dbReference>
<evidence type="ECO:0000256" key="1">
    <source>
        <dbReference type="ARBA" id="ARBA00007469"/>
    </source>
</evidence>
<dbReference type="PANTHER" id="PTHR11240:SF22">
    <property type="entry name" value="RIBONUCLEASE T2"/>
    <property type="match status" value="1"/>
</dbReference>
<dbReference type="Gene3D" id="3.90.730.10">
    <property type="entry name" value="Ribonuclease T2-like"/>
    <property type="match status" value="1"/>
</dbReference>
<dbReference type="RefSeq" id="WP_085888623.1">
    <property type="nucleotide sequence ID" value="NZ_FWFN01000005.1"/>
</dbReference>
<dbReference type="EMBL" id="FWFN01000005">
    <property type="protein sequence ID" value="SLN53462.1"/>
    <property type="molecule type" value="Genomic_DNA"/>
</dbReference>
<dbReference type="AlphaFoldDB" id="A0A1X6ZK84"/>
<keyword evidence="3" id="KW-0732">Signal</keyword>
<evidence type="ECO:0000256" key="3">
    <source>
        <dbReference type="SAM" id="SignalP"/>
    </source>
</evidence>
<feature type="chain" id="PRO_5011987515" evidence="3">
    <location>
        <begin position="20"/>
        <end position="209"/>
    </location>
</feature>
<dbReference type="PROSITE" id="PS00530">
    <property type="entry name" value="RNASE_T2_1"/>
    <property type="match status" value="1"/>
</dbReference>
<dbReference type="GO" id="GO:0003723">
    <property type="term" value="F:RNA binding"/>
    <property type="evidence" value="ECO:0007669"/>
    <property type="project" value="InterPro"/>
</dbReference>
<keyword evidence="5" id="KW-1185">Reference proteome</keyword>
<organism evidence="4 5">
    <name type="scientific">Pseudooceanicola marinus</name>
    <dbReference type="NCBI Taxonomy" id="396013"/>
    <lineage>
        <taxon>Bacteria</taxon>
        <taxon>Pseudomonadati</taxon>
        <taxon>Pseudomonadota</taxon>
        <taxon>Alphaproteobacteria</taxon>
        <taxon>Rhodobacterales</taxon>
        <taxon>Paracoccaceae</taxon>
        <taxon>Pseudooceanicola</taxon>
    </lineage>
</organism>
<protein>
    <submittedName>
        <fullName evidence="4">Ribonuclease I</fullName>
    </submittedName>
</protein>
<dbReference type="GO" id="GO:0006401">
    <property type="term" value="P:RNA catabolic process"/>
    <property type="evidence" value="ECO:0007669"/>
    <property type="project" value="UniProtKB-ARBA"/>
</dbReference>
<dbReference type="SUPFAM" id="SSF55895">
    <property type="entry name" value="Ribonuclease Rh-like"/>
    <property type="match status" value="1"/>
</dbReference>
<feature type="signal peptide" evidence="3">
    <location>
        <begin position="1"/>
        <end position="19"/>
    </location>
</feature>
<gene>
    <name evidence="4" type="ORF">PSM7751_02572</name>
</gene>
<evidence type="ECO:0000313" key="4">
    <source>
        <dbReference type="EMBL" id="SLN53462.1"/>
    </source>
</evidence>